<dbReference type="InterPro" id="IPR002347">
    <property type="entry name" value="SDR_fam"/>
</dbReference>
<gene>
    <name evidence="3" type="ORF">UFOPK3001_02484</name>
    <name evidence="4" type="ORF">UFOPK3954_01310</name>
</gene>
<dbReference type="EMBL" id="CAFBON010000129">
    <property type="protein sequence ID" value="CAB4993447.1"/>
    <property type="molecule type" value="Genomic_DNA"/>
</dbReference>
<sequence>MMDILEGKVAVVTGAARGQGAAEARLLAANGARVVLTDVLTDLGRDVAADIGPSALFVEHDVSSPEGWDVVVAAAIGAFGGIDILVNNAAISRALKLEDTEPEVFETLFRVNQMSVYLGMRAVIAPMKQAGGGSIINISSVAGLQGTSTLFAYTSNKWAVRGMTKSAALELARYRIRVNCIFPGVIDTPILDSNPPAMNEALVRSIPMRRMGQPEEIAEAVLFLASPRSSFATGADFAIDGGMSI</sequence>
<dbReference type="PANTHER" id="PTHR42760:SF133">
    <property type="entry name" value="3-OXOACYL-[ACYL-CARRIER-PROTEIN] REDUCTASE"/>
    <property type="match status" value="1"/>
</dbReference>
<comment type="similarity">
    <text evidence="1">Belongs to the short-chain dehydrogenases/reductases (SDR) family.</text>
</comment>
<dbReference type="PANTHER" id="PTHR42760">
    <property type="entry name" value="SHORT-CHAIN DEHYDROGENASES/REDUCTASES FAMILY MEMBER"/>
    <property type="match status" value="1"/>
</dbReference>
<evidence type="ECO:0000256" key="1">
    <source>
        <dbReference type="ARBA" id="ARBA00006484"/>
    </source>
</evidence>
<evidence type="ECO:0000313" key="4">
    <source>
        <dbReference type="EMBL" id="CAB4993447.1"/>
    </source>
</evidence>
<organism evidence="4">
    <name type="scientific">freshwater metagenome</name>
    <dbReference type="NCBI Taxonomy" id="449393"/>
    <lineage>
        <taxon>unclassified sequences</taxon>
        <taxon>metagenomes</taxon>
        <taxon>ecological metagenomes</taxon>
    </lineage>
</organism>
<dbReference type="GO" id="GO:0016616">
    <property type="term" value="F:oxidoreductase activity, acting on the CH-OH group of donors, NAD or NADP as acceptor"/>
    <property type="evidence" value="ECO:0007669"/>
    <property type="project" value="TreeGrafter"/>
</dbReference>
<dbReference type="EMBL" id="CAFAAJ010000252">
    <property type="protein sequence ID" value="CAB4826155.1"/>
    <property type="molecule type" value="Genomic_DNA"/>
</dbReference>
<accession>A0A6J7NK36</accession>
<dbReference type="InterPro" id="IPR036291">
    <property type="entry name" value="NAD(P)-bd_dom_sf"/>
</dbReference>
<dbReference type="AlphaFoldDB" id="A0A6J7NK36"/>
<keyword evidence="2" id="KW-0560">Oxidoreductase</keyword>
<dbReference type="NCBIfam" id="NF005559">
    <property type="entry name" value="PRK07231.1"/>
    <property type="match status" value="1"/>
</dbReference>
<evidence type="ECO:0000256" key="2">
    <source>
        <dbReference type="ARBA" id="ARBA00023002"/>
    </source>
</evidence>
<dbReference type="Pfam" id="PF13561">
    <property type="entry name" value="adh_short_C2"/>
    <property type="match status" value="1"/>
</dbReference>
<dbReference type="Gene3D" id="3.40.50.720">
    <property type="entry name" value="NAD(P)-binding Rossmann-like Domain"/>
    <property type="match status" value="1"/>
</dbReference>
<dbReference type="SUPFAM" id="SSF51735">
    <property type="entry name" value="NAD(P)-binding Rossmann-fold domains"/>
    <property type="match status" value="1"/>
</dbReference>
<dbReference type="FunFam" id="3.40.50.720:FF:000084">
    <property type="entry name" value="Short-chain dehydrogenase reductase"/>
    <property type="match status" value="1"/>
</dbReference>
<reference evidence="4" key="1">
    <citation type="submission" date="2020-05" db="EMBL/GenBank/DDBJ databases">
        <authorList>
            <person name="Chiriac C."/>
            <person name="Salcher M."/>
            <person name="Ghai R."/>
            <person name="Kavagutti S V."/>
        </authorList>
    </citation>
    <scope>NUCLEOTIDE SEQUENCE</scope>
</reference>
<name>A0A6J7NK36_9ZZZZ</name>
<proteinExistence type="inferred from homology"/>
<dbReference type="PRINTS" id="PR00081">
    <property type="entry name" value="GDHRDH"/>
</dbReference>
<protein>
    <submittedName>
        <fullName evidence="4">Unannotated protein</fullName>
    </submittedName>
</protein>
<dbReference type="PRINTS" id="PR00080">
    <property type="entry name" value="SDRFAMILY"/>
</dbReference>
<evidence type="ECO:0000313" key="3">
    <source>
        <dbReference type="EMBL" id="CAB4826155.1"/>
    </source>
</evidence>